<dbReference type="InterPro" id="IPR015421">
    <property type="entry name" value="PyrdxlP-dep_Trfase_major"/>
</dbReference>
<evidence type="ECO:0000256" key="5">
    <source>
        <dbReference type="RuleBase" id="RU000481"/>
    </source>
</evidence>
<dbReference type="InterPro" id="IPR004838">
    <property type="entry name" value="NHTrfase_class1_PyrdxlP-BS"/>
</dbReference>
<dbReference type="InterPro" id="IPR004839">
    <property type="entry name" value="Aminotransferase_I/II_large"/>
</dbReference>
<dbReference type="Pfam" id="PF00155">
    <property type="entry name" value="Aminotran_1_2"/>
    <property type="match status" value="1"/>
</dbReference>
<dbReference type="EMBL" id="VIFM01000016">
    <property type="protein sequence ID" value="TQF16854.1"/>
    <property type="molecule type" value="Genomic_DNA"/>
</dbReference>
<dbReference type="EC" id="2.6.1.-" evidence="5"/>
<keyword evidence="2 5" id="KW-0032">Aminotransferase</keyword>
<dbReference type="Proteomes" id="UP000315369">
    <property type="component" value="Unassembled WGS sequence"/>
</dbReference>
<evidence type="ECO:0000256" key="4">
    <source>
        <dbReference type="ARBA" id="ARBA00022898"/>
    </source>
</evidence>
<evidence type="ECO:0000259" key="7">
    <source>
        <dbReference type="Pfam" id="PF00155"/>
    </source>
</evidence>
<evidence type="ECO:0000256" key="1">
    <source>
        <dbReference type="ARBA" id="ARBA00007970"/>
    </source>
</evidence>
<dbReference type="AlphaFoldDB" id="A0A540X855"/>
<dbReference type="SUPFAM" id="SSF53383">
    <property type="entry name" value="PLP-dependent transferases"/>
    <property type="match status" value="1"/>
</dbReference>
<dbReference type="CDD" id="cd00609">
    <property type="entry name" value="AAT_like"/>
    <property type="match status" value="1"/>
</dbReference>
<dbReference type="InterPro" id="IPR006311">
    <property type="entry name" value="TAT_signal"/>
</dbReference>
<dbReference type="Gene3D" id="3.40.640.10">
    <property type="entry name" value="Type I PLP-dependent aspartate aminotransferase-like (Major domain)"/>
    <property type="match status" value="1"/>
</dbReference>
<dbReference type="PANTHER" id="PTHR43643">
    <property type="entry name" value="HISTIDINOL-PHOSPHATE AMINOTRANSFERASE 2"/>
    <property type="match status" value="1"/>
</dbReference>
<feature type="region of interest" description="Disordered" evidence="6">
    <location>
        <begin position="33"/>
        <end position="53"/>
    </location>
</feature>
<comment type="cofactor">
    <cofactor evidence="5">
        <name>pyridoxal 5'-phosphate</name>
        <dbReference type="ChEBI" id="CHEBI:597326"/>
    </cofactor>
</comment>
<organism evidence="8 9">
    <name type="scientific">Myxococcus llanfairpwllgwyngyllgogerychwyrndrobwllllantysiliogogogochensis</name>
    <dbReference type="NCBI Taxonomy" id="2590453"/>
    <lineage>
        <taxon>Bacteria</taxon>
        <taxon>Pseudomonadati</taxon>
        <taxon>Myxococcota</taxon>
        <taxon>Myxococcia</taxon>
        <taxon>Myxococcales</taxon>
        <taxon>Cystobacterineae</taxon>
        <taxon>Myxococcaceae</taxon>
        <taxon>Myxococcus</taxon>
    </lineage>
</organism>
<protein>
    <recommendedName>
        <fullName evidence="5">Aminotransferase</fullName>
        <ecNumber evidence="5">2.6.1.-</ecNumber>
    </recommendedName>
</protein>
<gene>
    <name evidence="8" type="ORF">FJV41_06115</name>
</gene>
<evidence type="ECO:0000256" key="3">
    <source>
        <dbReference type="ARBA" id="ARBA00022679"/>
    </source>
</evidence>
<dbReference type="InterPro" id="IPR015422">
    <property type="entry name" value="PyrdxlP-dep_Trfase_small"/>
</dbReference>
<keyword evidence="4" id="KW-0663">Pyridoxal phosphate</keyword>
<dbReference type="GO" id="GO:0008483">
    <property type="term" value="F:transaminase activity"/>
    <property type="evidence" value="ECO:0007669"/>
    <property type="project" value="UniProtKB-KW"/>
</dbReference>
<dbReference type="OrthoDB" id="9813612at2"/>
<dbReference type="Gene3D" id="3.90.1150.10">
    <property type="entry name" value="Aspartate Aminotransferase, domain 1"/>
    <property type="match status" value="1"/>
</dbReference>
<feature type="domain" description="Aminotransferase class I/classII large" evidence="7">
    <location>
        <begin position="44"/>
        <end position="366"/>
    </location>
</feature>
<dbReference type="GO" id="GO:0030170">
    <property type="term" value="F:pyridoxal phosphate binding"/>
    <property type="evidence" value="ECO:0007669"/>
    <property type="project" value="InterPro"/>
</dbReference>
<dbReference type="PANTHER" id="PTHR43643:SF3">
    <property type="entry name" value="HISTIDINOL-PHOSPHATE AMINOTRANSFERASE"/>
    <property type="match status" value="1"/>
</dbReference>
<keyword evidence="3 5" id="KW-0808">Transferase</keyword>
<dbReference type="PROSITE" id="PS00105">
    <property type="entry name" value="AA_TRANSFER_CLASS_1"/>
    <property type="match status" value="1"/>
</dbReference>
<accession>A0A540X855</accession>
<evidence type="ECO:0000256" key="2">
    <source>
        <dbReference type="ARBA" id="ARBA00022576"/>
    </source>
</evidence>
<sequence length="379" mass="40995">MDVSHFLPTRRALLAGAAATTVGLALRPELARAAPAPRRAPGEDPVRLFSNENRYGPSEGAKRAIRESLHLSSRYATTDSVNVLKRLIAEQEGLTPEHVLLTAGSFEALTIIAAEYASGGGGVVCADLTFPVLANYAERVGGKVQRVPLDATLTHDLAAMEARVGAGTKLVSVCNPNNPTGTIVDPARLRAFCEAVSPRATVLVDEVYLNYLEPAPGQSMVDQVRTGRSVIIARSFSKIYGLAGMRVGYALAQPQVVQRLSELRMSLPNSTSIMAATASLQDKPFLARMRKLTAESREVTTRVLDELGMKYIAGHGNFLWIPLTRQQLDLPVRFAPHGFHLMTNPNVPISLDDSALRLTLGTVEEMRAFGTLLRSMLKT</sequence>
<reference evidence="8 9" key="1">
    <citation type="submission" date="2019-06" db="EMBL/GenBank/DDBJ databases">
        <authorList>
            <person name="Livingstone P."/>
            <person name="Whitworth D."/>
        </authorList>
    </citation>
    <scope>NUCLEOTIDE SEQUENCE [LARGE SCALE GENOMIC DNA]</scope>
    <source>
        <strain evidence="8 9">AM401</strain>
    </source>
</reference>
<evidence type="ECO:0000313" key="8">
    <source>
        <dbReference type="EMBL" id="TQF16854.1"/>
    </source>
</evidence>
<dbReference type="InterPro" id="IPR015424">
    <property type="entry name" value="PyrdxlP-dep_Trfase"/>
</dbReference>
<comment type="similarity">
    <text evidence="1">Belongs to the class-II pyridoxal-phosphate-dependent aminotransferase family. Histidinol-phosphate aminotransferase subfamily.</text>
</comment>
<dbReference type="PROSITE" id="PS51318">
    <property type="entry name" value="TAT"/>
    <property type="match status" value="1"/>
</dbReference>
<comment type="caution">
    <text evidence="8">The sequence shown here is derived from an EMBL/GenBank/DDBJ whole genome shotgun (WGS) entry which is preliminary data.</text>
</comment>
<proteinExistence type="inferred from homology"/>
<evidence type="ECO:0000313" key="9">
    <source>
        <dbReference type="Proteomes" id="UP000315369"/>
    </source>
</evidence>
<dbReference type="InterPro" id="IPR050106">
    <property type="entry name" value="HistidinolP_aminotransfase"/>
</dbReference>
<comment type="similarity">
    <text evidence="5">Belongs to the class-I pyridoxal-phosphate-dependent aminotransferase family.</text>
</comment>
<name>A0A540X855_9BACT</name>
<keyword evidence="9" id="KW-1185">Reference proteome</keyword>
<evidence type="ECO:0000256" key="6">
    <source>
        <dbReference type="SAM" id="MobiDB-lite"/>
    </source>
</evidence>